<feature type="region of interest" description="Disordered" evidence="1">
    <location>
        <begin position="1"/>
        <end position="159"/>
    </location>
</feature>
<gene>
    <name evidence="2" type="ORF">TOPH_09038</name>
</gene>
<dbReference type="OrthoDB" id="4927222at2759"/>
<reference evidence="2 3" key="1">
    <citation type="journal article" date="2015" name="BMC Genomics">
        <title>The genome of the truffle-parasite Tolypocladium ophioglossoides and the evolution of antifungal peptaibiotics.</title>
        <authorList>
            <person name="Quandt C.A."/>
            <person name="Bushley K.E."/>
            <person name="Spatafora J.W."/>
        </authorList>
    </citation>
    <scope>NUCLEOTIDE SEQUENCE [LARGE SCALE GENOMIC DNA]</scope>
    <source>
        <strain evidence="2 3">CBS 100239</strain>
    </source>
</reference>
<feature type="compositionally biased region" description="Acidic residues" evidence="1">
    <location>
        <begin position="107"/>
        <end position="116"/>
    </location>
</feature>
<dbReference type="Proteomes" id="UP000036947">
    <property type="component" value="Unassembled WGS sequence"/>
</dbReference>
<evidence type="ECO:0000313" key="3">
    <source>
        <dbReference type="Proteomes" id="UP000036947"/>
    </source>
</evidence>
<dbReference type="EMBL" id="LFRF01000061">
    <property type="protein sequence ID" value="KND86323.1"/>
    <property type="molecule type" value="Genomic_DNA"/>
</dbReference>
<evidence type="ECO:0000256" key="1">
    <source>
        <dbReference type="SAM" id="MobiDB-lite"/>
    </source>
</evidence>
<proteinExistence type="predicted"/>
<organism evidence="2 3">
    <name type="scientific">Tolypocladium ophioglossoides (strain CBS 100239)</name>
    <name type="common">Snaketongue truffleclub</name>
    <name type="synonym">Elaphocordyceps ophioglossoides</name>
    <dbReference type="NCBI Taxonomy" id="1163406"/>
    <lineage>
        <taxon>Eukaryota</taxon>
        <taxon>Fungi</taxon>
        <taxon>Dikarya</taxon>
        <taxon>Ascomycota</taxon>
        <taxon>Pezizomycotina</taxon>
        <taxon>Sordariomycetes</taxon>
        <taxon>Hypocreomycetidae</taxon>
        <taxon>Hypocreales</taxon>
        <taxon>Ophiocordycipitaceae</taxon>
        <taxon>Tolypocladium</taxon>
    </lineage>
</organism>
<comment type="caution">
    <text evidence="2">The sequence shown here is derived from an EMBL/GenBank/DDBJ whole genome shotgun (WGS) entry which is preliminary data.</text>
</comment>
<accession>A0A0L0MWM8</accession>
<evidence type="ECO:0000313" key="2">
    <source>
        <dbReference type="EMBL" id="KND86323.1"/>
    </source>
</evidence>
<feature type="compositionally biased region" description="Polar residues" evidence="1">
    <location>
        <begin position="120"/>
        <end position="158"/>
    </location>
</feature>
<dbReference type="AlphaFoldDB" id="A0A0L0MWM8"/>
<sequence length="323" mass="35813">MSGSSLYFGSPEPRAQTKSRAWMHGTPPHTTHESEHDSDPDSAVSSSPDVETSTQQASALANVASRYGNKSPYPFGPPGQESLVPRWSDDSDALSGEGTLSSCDSHEEYDDDWEEESTPHHGQSTCTPPTSFSNGRPTSCSNSPRSQKSGSASSNDQLSDWLMPRPAVQDFLARNPSVIRHLAYNTVGHLDWAFDDGGVDGAEVRVSGAAIDRNLLLYQAIVEVFWQSKRIWEVLDMAAEPTDGAEWTLRVWFRKRRRDTVPLASFTRMLDENPDLVMEGHQRRALAKEIRRNRPDSLLKFSTGVAEIEDRDAQDTPVNSDSY</sequence>
<feature type="compositionally biased region" description="Basic and acidic residues" evidence="1">
    <location>
        <begin position="30"/>
        <end position="39"/>
    </location>
</feature>
<dbReference type="STRING" id="1163406.A0A0L0MWM8"/>
<name>A0A0L0MWM8_TOLOC</name>
<protein>
    <submittedName>
        <fullName evidence="2">Uncharacterized protein</fullName>
    </submittedName>
</protein>
<feature type="compositionally biased region" description="Low complexity" evidence="1">
    <location>
        <begin position="41"/>
        <end position="50"/>
    </location>
</feature>
<keyword evidence="3" id="KW-1185">Reference proteome</keyword>